<name>A0A0F9AEI6_9ZZZZ</name>
<protein>
    <submittedName>
        <fullName evidence="1">Uncharacterized protein</fullName>
    </submittedName>
</protein>
<dbReference type="InterPro" id="IPR049718">
    <property type="entry name" value="AKO59007-like"/>
</dbReference>
<dbReference type="EMBL" id="LAZR01043060">
    <property type="protein sequence ID" value="KKL07999.1"/>
    <property type="molecule type" value="Genomic_DNA"/>
</dbReference>
<dbReference type="AlphaFoldDB" id="A0A0F9AEI6"/>
<evidence type="ECO:0000313" key="1">
    <source>
        <dbReference type="EMBL" id="KKL07999.1"/>
    </source>
</evidence>
<comment type="caution">
    <text evidence="1">The sequence shown here is derived from an EMBL/GenBank/DDBJ whole genome shotgun (WGS) entry which is preliminary data.</text>
</comment>
<gene>
    <name evidence="1" type="ORF">LCGC14_2580310</name>
</gene>
<accession>A0A0F9AEI6</accession>
<sequence length="213" mass="22891">MNNVSISNFVSDITQDRFVPSVVDNIYAGNVLTMLLSRNPRSWRGGTRIVQPVYLAKVTTLGSYSGFDTFNTTQETKTQQAIFDPSQLYASVQISGIQRALNQGDAGVIDLIASEMNITAEGLRQELGDQIYGDGTGNSNKDLLGLIAAIDDTTNVTTYGNLSRSTHTTWRATLTAQSGSLSLANFAADVDAAQVGNQIPDLIVTTPAVFTIY</sequence>
<dbReference type="NCBIfam" id="NF033394">
    <property type="entry name" value="capsid_maj_Podo"/>
    <property type="match status" value="1"/>
</dbReference>
<feature type="non-terminal residue" evidence="1">
    <location>
        <position position="213"/>
    </location>
</feature>
<proteinExistence type="predicted"/>
<reference evidence="1" key="1">
    <citation type="journal article" date="2015" name="Nature">
        <title>Complex archaea that bridge the gap between prokaryotes and eukaryotes.</title>
        <authorList>
            <person name="Spang A."/>
            <person name="Saw J.H."/>
            <person name="Jorgensen S.L."/>
            <person name="Zaremba-Niedzwiedzka K."/>
            <person name="Martijn J."/>
            <person name="Lind A.E."/>
            <person name="van Eijk R."/>
            <person name="Schleper C."/>
            <person name="Guy L."/>
            <person name="Ettema T.J."/>
        </authorList>
    </citation>
    <scope>NUCLEOTIDE SEQUENCE</scope>
</reference>
<organism evidence="1">
    <name type="scientific">marine sediment metagenome</name>
    <dbReference type="NCBI Taxonomy" id="412755"/>
    <lineage>
        <taxon>unclassified sequences</taxon>
        <taxon>metagenomes</taxon>
        <taxon>ecological metagenomes</taxon>
    </lineage>
</organism>